<organism evidence="1 2">
    <name type="scientific">Rotaria sordida</name>
    <dbReference type="NCBI Taxonomy" id="392033"/>
    <lineage>
        <taxon>Eukaryota</taxon>
        <taxon>Metazoa</taxon>
        <taxon>Spiralia</taxon>
        <taxon>Gnathifera</taxon>
        <taxon>Rotifera</taxon>
        <taxon>Eurotatoria</taxon>
        <taxon>Bdelloidea</taxon>
        <taxon>Philodinida</taxon>
        <taxon>Philodinidae</taxon>
        <taxon>Rotaria</taxon>
    </lineage>
</organism>
<feature type="non-terminal residue" evidence="1">
    <location>
        <position position="1"/>
    </location>
</feature>
<sequence>DDLTMFADYRIPQVLSHKGLLIYSSKLKERFKT</sequence>
<proteinExistence type="predicted"/>
<protein>
    <submittedName>
        <fullName evidence="1">Uncharacterized protein</fullName>
    </submittedName>
</protein>
<dbReference type="EMBL" id="CAJOBD010026605">
    <property type="protein sequence ID" value="CAF4268370.1"/>
    <property type="molecule type" value="Genomic_DNA"/>
</dbReference>
<dbReference type="InterPro" id="IPR019438">
    <property type="entry name" value="Q_salvage"/>
</dbReference>
<dbReference type="Proteomes" id="UP000663836">
    <property type="component" value="Unassembled WGS sequence"/>
</dbReference>
<name>A0A820FRI8_9BILA</name>
<dbReference type="AlphaFoldDB" id="A0A820FRI8"/>
<evidence type="ECO:0000313" key="2">
    <source>
        <dbReference type="Proteomes" id="UP000663836"/>
    </source>
</evidence>
<gene>
    <name evidence="1" type="ORF">JBS370_LOCUS39335</name>
</gene>
<reference evidence="1" key="1">
    <citation type="submission" date="2021-02" db="EMBL/GenBank/DDBJ databases">
        <authorList>
            <person name="Nowell W R."/>
        </authorList>
    </citation>
    <scope>NUCLEOTIDE SEQUENCE</scope>
</reference>
<accession>A0A820FRI8</accession>
<dbReference type="Pfam" id="PF10343">
    <property type="entry name" value="Q_salvage"/>
    <property type="match status" value="1"/>
</dbReference>
<evidence type="ECO:0000313" key="1">
    <source>
        <dbReference type="EMBL" id="CAF4268370.1"/>
    </source>
</evidence>
<comment type="caution">
    <text evidence="1">The sequence shown here is derived from an EMBL/GenBank/DDBJ whole genome shotgun (WGS) entry which is preliminary data.</text>
</comment>